<comment type="subcellular location">
    <subcellularLocation>
        <location evidence="1">Membrane</location>
    </subcellularLocation>
</comment>
<evidence type="ECO:0000313" key="7">
    <source>
        <dbReference type="Proteomes" id="UP000046373"/>
    </source>
</evidence>
<dbReference type="CDD" id="cd07185">
    <property type="entry name" value="OmpA_C-like"/>
    <property type="match status" value="1"/>
</dbReference>
<dbReference type="EMBL" id="CCNB01000012">
    <property type="protein sequence ID" value="CDX36098.1"/>
    <property type="molecule type" value="Genomic_DNA"/>
</dbReference>
<evidence type="ECO:0000259" key="5">
    <source>
        <dbReference type="PROSITE" id="PS51123"/>
    </source>
</evidence>
<dbReference type="InterPro" id="IPR050330">
    <property type="entry name" value="Bact_OuterMem_StrucFunc"/>
</dbReference>
<dbReference type="Gene3D" id="2.40.128.110">
    <property type="entry name" value="Lipid/polyisoprenoid-binding, YceI-like"/>
    <property type="match status" value="1"/>
</dbReference>
<evidence type="ECO:0000256" key="4">
    <source>
        <dbReference type="SAM" id="MobiDB-lite"/>
    </source>
</evidence>
<dbReference type="Gene3D" id="3.30.1330.60">
    <property type="entry name" value="OmpA-like domain"/>
    <property type="match status" value="1"/>
</dbReference>
<feature type="domain" description="OmpA-like" evidence="5">
    <location>
        <begin position="262"/>
        <end position="379"/>
    </location>
</feature>
<dbReference type="Pfam" id="PF04264">
    <property type="entry name" value="YceI"/>
    <property type="match status" value="1"/>
</dbReference>
<proteinExistence type="predicted"/>
<keyword evidence="2 3" id="KW-0472">Membrane</keyword>
<protein>
    <recommendedName>
        <fullName evidence="5">OmpA-like domain-containing protein</fullName>
    </recommendedName>
</protein>
<dbReference type="InterPro" id="IPR006665">
    <property type="entry name" value="OmpA-like"/>
</dbReference>
<dbReference type="GO" id="GO:0009279">
    <property type="term" value="C:cell outer membrane"/>
    <property type="evidence" value="ECO:0007669"/>
    <property type="project" value="InterPro"/>
</dbReference>
<evidence type="ECO:0000256" key="3">
    <source>
        <dbReference type="PROSITE-ProRule" id="PRU00473"/>
    </source>
</evidence>
<accession>A0A090F327</accession>
<dbReference type="InterPro" id="IPR006690">
    <property type="entry name" value="OMPA-like_CS"/>
</dbReference>
<dbReference type="PANTHER" id="PTHR30329">
    <property type="entry name" value="STATOR ELEMENT OF FLAGELLAR MOTOR COMPLEX"/>
    <property type="match status" value="1"/>
</dbReference>
<organism evidence="6 7">
    <name type="scientific">Mesorhizobium plurifarium</name>
    <dbReference type="NCBI Taxonomy" id="69974"/>
    <lineage>
        <taxon>Bacteria</taxon>
        <taxon>Pseudomonadati</taxon>
        <taxon>Pseudomonadota</taxon>
        <taxon>Alphaproteobacteria</taxon>
        <taxon>Hyphomicrobiales</taxon>
        <taxon>Phyllobacteriaceae</taxon>
        <taxon>Mesorhizobium</taxon>
    </lineage>
</organism>
<sequence length="380" mass="40450">MLSPRAGIEIGLSWRGRSMFEVAFWRKARAEVVAFCLILATLLALGSQAAGAAPNWTLDPSASVLTYQSVKKNTIVETNKIRNITGTLSSAGDAKISFDLNSVDTGVDLRNVRMRFLFFETFTYPTAEVTAKVDPAAFADLPAKRRVKTTLPFHLNLHGVSKDIEASVVVTMISDTQVSVASEAPVAVHVEDFGLLPNIDKLQQAANVTNIVPTASVSFDFVFNADGGKPAAVQTVAASTAEVGPVATDAAKANFSDEECLNRFAVLSRTGAIYFRQASARLDAKSRPLLAEVEGVVGKCPTLKVEVSGYTDSDGSPEANKALSERRAKAVADALVADGVPRNQLSSAGYGEDKPVAANDTPKNKALNRRIEFSATKLAN</sequence>
<evidence type="ECO:0000256" key="1">
    <source>
        <dbReference type="ARBA" id="ARBA00004370"/>
    </source>
</evidence>
<dbReference type="InterPro" id="IPR036737">
    <property type="entry name" value="OmpA-like_sf"/>
</dbReference>
<evidence type="ECO:0000256" key="2">
    <source>
        <dbReference type="ARBA" id="ARBA00023136"/>
    </source>
</evidence>
<dbReference type="PROSITE" id="PS01068">
    <property type="entry name" value="OMPA_1"/>
    <property type="match status" value="1"/>
</dbReference>
<dbReference type="PRINTS" id="PR01023">
    <property type="entry name" value="NAFLGMOTY"/>
</dbReference>
<feature type="region of interest" description="Disordered" evidence="4">
    <location>
        <begin position="343"/>
        <end position="369"/>
    </location>
</feature>
<dbReference type="SMART" id="SM00867">
    <property type="entry name" value="YceI"/>
    <property type="match status" value="1"/>
</dbReference>
<dbReference type="SUPFAM" id="SSF101874">
    <property type="entry name" value="YceI-like"/>
    <property type="match status" value="1"/>
</dbReference>
<dbReference type="PROSITE" id="PS51123">
    <property type="entry name" value="OMPA_2"/>
    <property type="match status" value="1"/>
</dbReference>
<dbReference type="PANTHER" id="PTHR30329:SF21">
    <property type="entry name" value="LIPOPROTEIN YIAD-RELATED"/>
    <property type="match status" value="1"/>
</dbReference>
<gene>
    <name evidence="6" type="ORF">MPLDJ20_20430</name>
</gene>
<dbReference type="InterPro" id="IPR036761">
    <property type="entry name" value="TTHA0802/YceI-like_sf"/>
</dbReference>
<name>A0A090F327_MESPL</name>
<dbReference type="AlphaFoldDB" id="A0A090F327"/>
<evidence type="ECO:0000313" key="6">
    <source>
        <dbReference type="EMBL" id="CDX36098.1"/>
    </source>
</evidence>
<dbReference type="InterPro" id="IPR007372">
    <property type="entry name" value="Lipid/polyisoprenoid-bd_YceI"/>
</dbReference>
<dbReference type="Proteomes" id="UP000046373">
    <property type="component" value="Unassembled WGS sequence"/>
</dbReference>
<dbReference type="SUPFAM" id="SSF103088">
    <property type="entry name" value="OmpA-like"/>
    <property type="match status" value="1"/>
</dbReference>
<dbReference type="Pfam" id="PF00691">
    <property type="entry name" value="OmpA"/>
    <property type="match status" value="1"/>
</dbReference>
<reference evidence="6 7" key="1">
    <citation type="submission" date="2014-08" db="EMBL/GenBank/DDBJ databases">
        <authorList>
            <person name="Moulin Lionel"/>
        </authorList>
    </citation>
    <scope>NUCLEOTIDE SEQUENCE [LARGE SCALE GENOMIC DNA]</scope>
</reference>